<reference evidence="5 6" key="1">
    <citation type="submission" date="2016-11" db="EMBL/GenBank/DDBJ databases">
        <authorList>
            <person name="Jaros S."/>
            <person name="Januszkiewicz K."/>
            <person name="Wedrychowicz H."/>
        </authorList>
    </citation>
    <scope>NUCLEOTIDE SEQUENCE [LARGE SCALE GENOMIC DNA]</scope>
    <source>
        <strain evidence="5 6">DSM 21758</strain>
    </source>
</reference>
<evidence type="ECO:0000313" key="6">
    <source>
        <dbReference type="Proteomes" id="UP000184310"/>
    </source>
</evidence>
<accession>A0A1M6CXJ2</accession>
<keyword evidence="6" id="KW-1185">Reference proteome</keyword>
<dbReference type="SUPFAM" id="SSF53822">
    <property type="entry name" value="Periplasmic binding protein-like I"/>
    <property type="match status" value="1"/>
</dbReference>
<dbReference type="CDD" id="cd06294">
    <property type="entry name" value="PBP1_MalR-like"/>
    <property type="match status" value="1"/>
</dbReference>
<dbReference type="Gene3D" id="1.10.260.40">
    <property type="entry name" value="lambda repressor-like DNA-binding domains"/>
    <property type="match status" value="1"/>
</dbReference>
<dbReference type="InterPro" id="IPR046335">
    <property type="entry name" value="LacI/GalR-like_sensor"/>
</dbReference>
<dbReference type="CDD" id="cd01392">
    <property type="entry name" value="HTH_LacI"/>
    <property type="match status" value="1"/>
</dbReference>
<gene>
    <name evidence="5" type="ORF">SAMN02745163_00582</name>
</gene>
<feature type="domain" description="HTH lacI-type" evidence="4">
    <location>
        <begin position="3"/>
        <end position="57"/>
    </location>
</feature>
<protein>
    <submittedName>
        <fullName evidence="5">Transcriptional regulator, LacI family</fullName>
    </submittedName>
</protein>
<dbReference type="EMBL" id="FQZB01000004">
    <property type="protein sequence ID" value="SHI65707.1"/>
    <property type="molecule type" value="Genomic_DNA"/>
</dbReference>
<name>A0A1M6CXJ2_9CLOT</name>
<keyword evidence="3" id="KW-0804">Transcription</keyword>
<dbReference type="SUPFAM" id="SSF47413">
    <property type="entry name" value="lambda repressor-like DNA-binding domains"/>
    <property type="match status" value="1"/>
</dbReference>
<dbReference type="Pfam" id="PF00356">
    <property type="entry name" value="LacI"/>
    <property type="match status" value="1"/>
</dbReference>
<dbReference type="Pfam" id="PF13377">
    <property type="entry name" value="Peripla_BP_3"/>
    <property type="match status" value="1"/>
</dbReference>
<evidence type="ECO:0000256" key="3">
    <source>
        <dbReference type="ARBA" id="ARBA00023163"/>
    </source>
</evidence>
<evidence type="ECO:0000259" key="4">
    <source>
        <dbReference type="PROSITE" id="PS50932"/>
    </source>
</evidence>
<dbReference type="PANTHER" id="PTHR30146:SF109">
    <property type="entry name" value="HTH-TYPE TRANSCRIPTIONAL REGULATOR GALS"/>
    <property type="match status" value="1"/>
</dbReference>
<dbReference type="Gene3D" id="3.40.50.2300">
    <property type="match status" value="2"/>
</dbReference>
<dbReference type="InterPro" id="IPR028082">
    <property type="entry name" value="Peripla_BP_I"/>
</dbReference>
<dbReference type="InterPro" id="IPR000843">
    <property type="entry name" value="HTH_LacI"/>
</dbReference>
<proteinExistence type="predicted"/>
<dbReference type="PROSITE" id="PS00356">
    <property type="entry name" value="HTH_LACI_1"/>
    <property type="match status" value="1"/>
</dbReference>
<dbReference type="AlphaFoldDB" id="A0A1M6CXJ2"/>
<keyword evidence="2" id="KW-0238">DNA-binding</keyword>
<sequence>MSVTIREVAKEAGVSPSTVSRVIANNPKISDETKERVLEVIKRLDYHPNAIARSLAKSFTSTIGIVLPREAEDLFKNPFFVQAMTGINVYAQKKGYYIMYSFTKTEEEEVELINRFISSNIVDGVILLIARSKDKCIKLLKEKEFPFTVVGRPDETEGVLWVDNDNFQAAYNATNYLFARGYNNLAFIGGTGEWNVSKDRLNGYIQAHTINGMTIDDNMIVQMEDFKEKYGYEAINKILEYKKPDAVLATDDLLAFGVLKALQDNNTDDIKVLGFNNTPLAEYQVPPLTSIDINAEKLGYYAAKLLIGKLKDENMKKKHYIIETNLVERMSTIK</sequence>
<dbReference type="PANTHER" id="PTHR30146">
    <property type="entry name" value="LACI-RELATED TRANSCRIPTIONAL REPRESSOR"/>
    <property type="match status" value="1"/>
</dbReference>
<evidence type="ECO:0000256" key="2">
    <source>
        <dbReference type="ARBA" id="ARBA00023125"/>
    </source>
</evidence>
<dbReference type="GO" id="GO:0000976">
    <property type="term" value="F:transcription cis-regulatory region binding"/>
    <property type="evidence" value="ECO:0007669"/>
    <property type="project" value="TreeGrafter"/>
</dbReference>
<evidence type="ECO:0000256" key="1">
    <source>
        <dbReference type="ARBA" id="ARBA00023015"/>
    </source>
</evidence>
<dbReference type="GO" id="GO:0003700">
    <property type="term" value="F:DNA-binding transcription factor activity"/>
    <property type="evidence" value="ECO:0007669"/>
    <property type="project" value="TreeGrafter"/>
</dbReference>
<dbReference type="SMART" id="SM00354">
    <property type="entry name" value="HTH_LACI"/>
    <property type="match status" value="1"/>
</dbReference>
<dbReference type="InterPro" id="IPR010982">
    <property type="entry name" value="Lambda_DNA-bd_dom_sf"/>
</dbReference>
<evidence type="ECO:0000313" key="5">
    <source>
        <dbReference type="EMBL" id="SHI65707.1"/>
    </source>
</evidence>
<organism evidence="5 6">
    <name type="scientific">Clostridium cavendishii DSM 21758</name>
    <dbReference type="NCBI Taxonomy" id="1121302"/>
    <lineage>
        <taxon>Bacteria</taxon>
        <taxon>Bacillati</taxon>
        <taxon>Bacillota</taxon>
        <taxon>Clostridia</taxon>
        <taxon>Eubacteriales</taxon>
        <taxon>Clostridiaceae</taxon>
        <taxon>Clostridium</taxon>
    </lineage>
</organism>
<dbReference type="PROSITE" id="PS50932">
    <property type="entry name" value="HTH_LACI_2"/>
    <property type="match status" value="1"/>
</dbReference>
<keyword evidence="1" id="KW-0805">Transcription regulation</keyword>
<dbReference type="OrthoDB" id="9788209at2"/>
<dbReference type="STRING" id="1121302.SAMN02745163_00582"/>
<dbReference type="RefSeq" id="WP_072985109.1">
    <property type="nucleotide sequence ID" value="NZ_FQZB01000004.1"/>
</dbReference>
<dbReference type="Proteomes" id="UP000184310">
    <property type="component" value="Unassembled WGS sequence"/>
</dbReference>